<name>A0ABP3QKK9_9PROT</name>
<organism evidence="2 3">
    <name type="scientific">Craurococcus roseus</name>
    <dbReference type="NCBI Taxonomy" id="77585"/>
    <lineage>
        <taxon>Bacteria</taxon>
        <taxon>Pseudomonadati</taxon>
        <taxon>Pseudomonadota</taxon>
        <taxon>Alphaproteobacteria</taxon>
        <taxon>Acetobacterales</taxon>
        <taxon>Acetobacteraceae</taxon>
        <taxon>Craurococcus</taxon>
    </lineage>
</organism>
<protein>
    <recommendedName>
        <fullName evidence="1">Methyltransferase type 11 domain-containing protein</fullName>
    </recommendedName>
</protein>
<evidence type="ECO:0000259" key="1">
    <source>
        <dbReference type="Pfam" id="PF08241"/>
    </source>
</evidence>
<dbReference type="SUPFAM" id="SSF53335">
    <property type="entry name" value="S-adenosyl-L-methionine-dependent methyltransferases"/>
    <property type="match status" value="1"/>
</dbReference>
<dbReference type="Pfam" id="PF08241">
    <property type="entry name" value="Methyltransf_11"/>
    <property type="match status" value="1"/>
</dbReference>
<dbReference type="EMBL" id="BAAAFZ010000046">
    <property type="protein sequence ID" value="GAA0589427.1"/>
    <property type="molecule type" value="Genomic_DNA"/>
</dbReference>
<reference evidence="3" key="1">
    <citation type="journal article" date="2019" name="Int. J. Syst. Evol. Microbiol.">
        <title>The Global Catalogue of Microorganisms (GCM) 10K type strain sequencing project: providing services to taxonomists for standard genome sequencing and annotation.</title>
        <authorList>
            <consortium name="The Broad Institute Genomics Platform"/>
            <consortium name="The Broad Institute Genome Sequencing Center for Infectious Disease"/>
            <person name="Wu L."/>
            <person name="Ma J."/>
        </authorList>
    </citation>
    <scope>NUCLEOTIDE SEQUENCE [LARGE SCALE GENOMIC DNA]</scope>
    <source>
        <strain evidence="3">JCM 9933</strain>
    </source>
</reference>
<dbReference type="Proteomes" id="UP001501588">
    <property type="component" value="Unassembled WGS sequence"/>
</dbReference>
<dbReference type="Gene3D" id="3.40.50.150">
    <property type="entry name" value="Vaccinia Virus protein VP39"/>
    <property type="match status" value="1"/>
</dbReference>
<feature type="domain" description="Methyltransferase type 11" evidence="1">
    <location>
        <begin position="7"/>
        <end position="50"/>
    </location>
</feature>
<evidence type="ECO:0000313" key="2">
    <source>
        <dbReference type="EMBL" id="GAA0589427.1"/>
    </source>
</evidence>
<dbReference type="InterPro" id="IPR029063">
    <property type="entry name" value="SAM-dependent_MTases_sf"/>
</dbReference>
<gene>
    <name evidence="2" type="ORF">GCM10009416_29990</name>
</gene>
<dbReference type="InterPro" id="IPR013216">
    <property type="entry name" value="Methyltransf_11"/>
</dbReference>
<comment type="caution">
    <text evidence="2">The sequence shown here is derived from an EMBL/GenBank/DDBJ whole genome shotgun (WGS) entry which is preliminary data.</text>
</comment>
<keyword evidence="3" id="KW-1185">Reference proteome</keyword>
<accession>A0ABP3QKK9</accession>
<proteinExistence type="predicted"/>
<evidence type="ECO:0000313" key="3">
    <source>
        <dbReference type="Proteomes" id="UP001501588"/>
    </source>
</evidence>
<sequence length="149" mass="16510">MLDAEREELPAALRGTFDAIVMESCVHHFLDPVSALAHIAAGLKEDGIAVVIEGENRRGPIRPEYLAVMREFDTLERPYTRPQMERMLVLAGLPAFRFLGRVNGWFAPDDPRVPLLPEMVRDDARARNLAVCARTPAALARVLPGLRAG</sequence>